<dbReference type="EMBL" id="KZ451923">
    <property type="protein sequence ID" value="PKA61766.1"/>
    <property type="molecule type" value="Genomic_DNA"/>
</dbReference>
<evidence type="ECO:0000313" key="3">
    <source>
        <dbReference type="Proteomes" id="UP000236161"/>
    </source>
</evidence>
<dbReference type="STRING" id="1088818.A0A2I0B1U7"/>
<sequence length="353" mass="38638">MATCLQRLQTNKMTNGLLCSLSVFFIVVAAITAISLIASCGPGAGKGLQFSGSSPFRIPLFADLPYGENAWDDWSQAGYTFDFDIPCTLGMDPSWDHSSRQQDFVIYLGDVITANNLPIPNASMYWDQAISPTRARGIPWATVFGNHDDASFEWPSNWFSSSGIPEAQCLSPDFSVSVEDCSFRGTTRLELMQMEITKNSLSHSNSGPRELWPAVSNYILQISSFKDPKSPLVFLYFLDSGGGSYPEVISYAQVKWVPELIFWHIPSQAFKKVAPNPMSTVQKPCVGSINYEEVASQEAEWGMMDALLNRSSIKGTTMGWIGAAPTRNCGSALLATQAMAATGRGPGAPEYWK</sequence>
<name>A0A2I0B1U7_9ASPA</name>
<dbReference type="PANTHER" id="PTHR32440">
    <property type="entry name" value="PHOSPHATASE DCR2-RELATED-RELATED"/>
    <property type="match status" value="1"/>
</dbReference>
<dbReference type="PANTHER" id="PTHR32440:SF11">
    <property type="entry name" value="METALLOPHOSPHOESTERASE DOMAIN-CONTAINING PROTEIN"/>
    <property type="match status" value="1"/>
</dbReference>
<evidence type="ECO:0000313" key="2">
    <source>
        <dbReference type="EMBL" id="PKA61766.1"/>
    </source>
</evidence>
<protein>
    <submittedName>
        <fullName evidence="2">Putative inactive purple acid phosphatase 16</fullName>
    </submittedName>
</protein>
<dbReference type="GO" id="GO:0005737">
    <property type="term" value="C:cytoplasm"/>
    <property type="evidence" value="ECO:0007669"/>
    <property type="project" value="TreeGrafter"/>
</dbReference>
<organism evidence="2 3">
    <name type="scientific">Apostasia shenzhenica</name>
    <dbReference type="NCBI Taxonomy" id="1088818"/>
    <lineage>
        <taxon>Eukaryota</taxon>
        <taxon>Viridiplantae</taxon>
        <taxon>Streptophyta</taxon>
        <taxon>Embryophyta</taxon>
        <taxon>Tracheophyta</taxon>
        <taxon>Spermatophyta</taxon>
        <taxon>Magnoliopsida</taxon>
        <taxon>Liliopsida</taxon>
        <taxon>Asparagales</taxon>
        <taxon>Orchidaceae</taxon>
        <taxon>Apostasioideae</taxon>
        <taxon>Apostasia</taxon>
    </lineage>
</organism>
<dbReference type="Gene3D" id="3.60.21.10">
    <property type="match status" value="1"/>
</dbReference>
<proteinExistence type="predicted"/>
<keyword evidence="1" id="KW-1133">Transmembrane helix</keyword>
<keyword evidence="1" id="KW-0472">Membrane</keyword>
<evidence type="ECO:0000256" key="1">
    <source>
        <dbReference type="SAM" id="Phobius"/>
    </source>
</evidence>
<dbReference type="AlphaFoldDB" id="A0A2I0B1U7"/>
<accession>A0A2I0B1U7</accession>
<dbReference type="GO" id="GO:0016788">
    <property type="term" value="F:hydrolase activity, acting on ester bonds"/>
    <property type="evidence" value="ECO:0007669"/>
    <property type="project" value="TreeGrafter"/>
</dbReference>
<keyword evidence="1" id="KW-0812">Transmembrane</keyword>
<dbReference type="OrthoDB" id="783096at2759"/>
<dbReference type="InterPro" id="IPR029052">
    <property type="entry name" value="Metallo-depent_PP-like"/>
</dbReference>
<dbReference type="SUPFAM" id="SSF56300">
    <property type="entry name" value="Metallo-dependent phosphatases"/>
    <property type="match status" value="1"/>
</dbReference>
<feature type="transmembrane region" description="Helical" evidence="1">
    <location>
        <begin position="16"/>
        <end position="38"/>
    </location>
</feature>
<dbReference type="Proteomes" id="UP000236161">
    <property type="component" value="Unassembled WGS sequence"/>
</dbReference>
<reference evidence="2 3" key="1">
    <citation type="journal article" date="2017" name="Nature">
        <title>The Apostasia genome and the evolution of orchids.</title>
        <authorList>
            <person name="Zhang G.Q."/>
            <person name="Liu K.W."/>
            <person name="Li Z."/>
            <person name="Lohaus R."/>
            <person name="Hsiao Y.Y."/>
            <person name="Niu S.C."/>
            <person name="Wang J.Y."/>
            <person name="Lin Y.C."/>
            <person name="Xu Q."/>
            <person name="Chen L.J."/>
            <person name="Yoshida K."/>
            <person name="Fujiwara S."/>
            <person name="Wang Z.W."/>
            <person name="Zhang Y.Q."/>
            <person name="Mitsuda N."/>
            <person name="Wang M."/>
            <person name="Liu G.H."/>
            <person name="Pecoraro L."/>
            <person name="Huang H.X."/>
            <person name="Xiao X.J."/>
            <person name="Lin M."/>
            <person name="Wu X.Y."/>
            <person name="Wu W.L."/>
            <person name="Chen Y.Y."/>
            <person name="Chang S.B."/>
            <person name="Sakamoto S."/>
            <person name="Ohme-Takagi M."/>
            <person name="Yagi M."/>
            <person name="Zeng S.J."/>
            <person name="Shen C.Y."/>
            <person name="Yeh C.M."/>
            <person name="Luo Y.B."/>
            <person name="Tsai W.C."/>
            <person name="Van de Peer Y."/>
            <person name="Liu Z.J."/>
        </authorList>
    </citation>
    <scope>NUCLEOTIDE SEQUENCE [LARGE SCALE GENOMIC DNA]</scope>
    <source>
        <strain evidence="3">cv. Shenzhen</strain>
        <tissue evidence="2">Stem</tissue>
    </source>
</reference>
<gene>
    <name evidence="2" type="primary">PAP16</name>
    <name evidence="2" type="ORF">AXF42_Ash008597</name>
</gene>
<keyword evidence="3" id="KW-1185">Reference proteome</keyword>